<dbReference type="Pfam" id="PF12017">
    <property type="entry name" value="Tnp_P_element"/>
    <property type="match status" value="1"/>
</dbReference>
<dbReference type="Pfam" id="PF05485">
    <property type="entry name" value="THAP"/>
    <property type="match status" value="1"/>
</dbReference>
<dbReference type="InterPro" id="IPR006612">
    <property type="entry name" value="THAP_Znf"/>
</dbReference>
<keyword evidence="2" id="KW-0863">Zinc-finger</keyword>
<keyword evidence="3" id="KW-0862">Zinc</keyword>
<organism evidence="9 10">
    <name type="scientific">Eumeta variegata</name>
    <name type="common">Bagworm moth</name>
    <name type="synonym">Eumeta japonica</name>
    <dbReference type="NCBI Taxonomy" id="151549"/>
    <lineage>
        <taxon>Eukaryota</taxon>
        <taxon>Metazoa</taxon>
        <taxon>Ecdysozoa</taxon>
        <taxon>Arthropoda</taxon>
        <taxon>Hexapoda</taxon>
        <taxon>Insecta</taxon>
        <taxon>Pterygota</taxon>
        <taxon>Neoptera</taxon>
        <taxon>Endopterygota</taxon>
        <taxon>Lepidoptera</taxon>
        <taxon>Glossata</taxon>
        <taxon>Ditrysia</taxon>
        <taxon>Tineoidea</taxon>
        <taxon>Psychidae</taxon>
        <taxon>Oiketicinae</taxon>
        <taxon>Eumeta</taxon>
    </lineage>
</organism>
<feature type="domain" description="THAP-type" evidence="6">
    <location>
        <begin position="45"/>
        <end position="79"/>
    </location>
</feature>
<proteinExistence type="predicted"/>
<evidence type="ECO:0000259" key="8">
    <source>
        <dbReference type="Pfam" id="PF21787"/>
    </source>
</evidence>
<dbReference type="EMBL" id="BGZK01000588">
    <property type="protein sequence ID" value="GBP51748.1"/>
    <property type="molecule type" value="Genomic_DNA"/>
</dbReference>
<evidence type="ECO:0000256" key="1">
    <source>
        <dbReference type="ARBA" id="ARBA00022723"/>
    </source>
</evidence>
<evidence type="ECO:0000256" key="2">
    <source>
        <dbReference type="ARBA" id="ARBA00022771"/>
    </source>
</evidence>
<keyword evidence="5" id="KW-0175">Coiled coil</keyword>
<dbReference type="STRING" id="151549.A0A4C1WJZ8"/>
<gene>
    <name evidence="9" type="primary">THAP9</name>
    <name evidence="9" type="ORF">EVAR_97025_1</name>
</gene>
<dbReference type="InterPro" id="IPR021896">
    <property type="entry name" value="THAP9-like_HTH"/>
</dbReference>
<evidence type="ECO:0000259" key="7">
    <source>
        <dbReference type="Pfam" id="PF12017"/>
    </source>
</evidence>
<comment type="caution">
    <text evidence="9">The sequence shown here is derived from an EMBL/GenBank/DDBJ whole genome shotgun (WGS) entry which is preliminary data.</text>
</comment>
<reference evidence="9 10" key="1">
    <citation type="journal article" date="2019" name="Commun. Biol.">
        <title>The bagworm genome reveals a unique fibroin gene that provides high tensile strength.</title>
        <authorList>
            <person name="Kono N."/>
            <person name="Nakamura H."/>
            <person name="Ohtoshi R."/>
            <person name="Tomita M."/>
            <person name="Numata K."/>
            <person name="Arakawa K."/>
        </authorList>
    </citation>
    <scope>NUCLEOTIDE SEQUENCE [LARGE SCALE GENOMIC DNA]</scope>
</reference>
<sequence length="374" mass="43069">MSQWRKTERGGEEKKKGQGGLNLRIAPFAGISERQFRAIEETWLPSNHTYICSLHFHEEDKYTTKAGRRFLKKSAVPCIDPRVDQISTGTIEPISESISESESIFDTPRKIVLKRKIHDITISKKKLTDKIKKVQRQNRNLKKKCESLTLLVKSLKSKFSLDGIAGNNLLAKAELVEIHKRLINKNKKSKYSSKYTPALRKFALTLHYYSPAAYKYIRNIYNNVLPHTRTLCRWYGTIDAEPGFTNEAFHALKMKSKSSGKSLVCNLVFDEMAIRKQRLFHNQQKLGAINFGAGPQEGDADDNVASQALVFIHDDEQYEILSATRCLESDIEAENNCEIFCRHSQLRTNPIWFPVDRRLHIWLHFPDSDKVIKM</sequence>
<evidence type="ECO:0000256" key="4">
    <source>
        <dbReference type="ARBA" id="ARBA00023125"/>
    </source>
</evidence>
<dbReference type="OrthoDB" id="7312725at2759"/>
<name>A0A4C1WJZ8_EUMVA</name>
<feature type="coiled-coil region" evidence="5">
    <location>
        <begin position="117"/>
        <end position="158"/>
    </location>
</feature>
<feature type="domain" description="Transposable element P transposase-like RNase H" evidence="8">
    <location>
        <begin position="240"/>
        <end position="312"/>
    </location>
</feature>
<evidence type="ECO:0000256" key="5">
    <source>
        <dbReference type="SAM" id="Coils"/>
    </source>
</evidence>
<evidence type="ECO:0000256" key="3">
    <source>
        <dbReference type="ARBA" id="ARBA00022833"/>
    </source>
</evidence>
<dbReference type="SUPFAM" id="SSF57716">
    <property type="entry name" value="Glucocorticoid receptor-like (DNA-binding domain)"/>
    <property type="match status" value="1"/>
</dbReference>
<dbReference type="GO" id="GO:0008270">
    <property type="term" value="F:zinc ion binding"/>
    <property type="evidence" value="ECO:0007669"/>
    <property type="project" value="UniProtKB-KW"/>
</dbReference>
<protein>
    <submittedName>
        <fullName evidence="9">DNA transposase THAP9</fullName>
    </submittedName>
</protein>
<evidence type="ECO:0000259" key="6">
    <source>
        <dbReference type="Pfam" id="PF05485"/>
    </source>
</evidence>
<dbReference type="AlphaFoldDB" id="A0A4C1WJZ8"/>
<dbReference type="Proteomes" id="UP000299102">
    <property type="component" value="Unassembled WGS sequence"/>
</dbReference>
<dbReference type="GO" id="GO:0003677">
    <property type="term" value="F:DNA binding"/>
    <property type="evidence" value="ECO:0007669"/>
    <property type="project" value="UniProtKB-KW"/>
</dbReference>
<dbReference type="Pfam" id="PF21787">
    <property type="entry name" value="TNP-like_RNaseH_N"/>
    <property type="match status" value="1"/>
</dbReference>
<evidence type="ECO:0000313" key="9">
    <source>
        <dbReference type="EMBL" id="GBP51748.1"/>
    </source>
</evidence>
<evidence type="ECO:0000313" key="10">
    <source>
        <dbReference type="Proteomes" id="UP000299102"/>
    </source>
</evidence>
<keyword evidence="10" id="KW-1185">Reference proteome</keyword>
<keyword evidence="1" id="KW-0479">Metal-binding</keyword>
<accession>A0A4C1WJZ8</accession>
<keyword evidence="4" id="KW-0238">DNA-binding</keyword>
<feature type="domain" description="THAP9-like helix-turn-helix" evidence="7">
    <location>
        <begin position="174"/>
        <end position="234"/>
    </location>
</feature>
<dbReference type="InterPro" id="IPR048365">
    <property type="entry name" value="TNP-like_RNaseH_N"/>
</dbReference>